<evidence type="ECO:0000313" key="4">
    <source>
        <dbReference type="Proteomes" id="UP001354971"/>
    </source>
</evidence>
<reference evidence="3 4" key="1">
    <citation type="submission" date="2024-01" db="EMBL/GenBank/DDBJ databases">
        <title>Hyphobacterium bacterium isolated from marine sediment.</title>
        <authorList>
            <person name="Zhao S."/>
        </authorList>
    </citation>
    <scope>NUCLEOTIDE SEQUENCE [LARGE SCALE GENOMIC DNA]</scope>
    <source>
        <strain evidence="4">HN65</strain>
    </source>
</reference>
<keyword evidence="4" id="KW-1185">Reference proteome</keyword>
<comment type="caution">
    <text evidence="3">The sequence shown here is derived from an EMBL/GenBank/DDBJ whole genome shotgun (WGS) entry which is preliminary data.</text>
</comment>
<gene>
    <name evidence="3" type="ORF">V0U79_04180</name>
</gene>
<feature type="signal peptide" evidence="1">
    <location>
        <begin position="1"/>
        <end position="20"/>
    </location>
</feature>
<dbReference type="GO" id="GO:0016787">
    <property type="term" value="F:hydrolase activity"/>
    <property type="evidence" value="ECO:0007669"/>
    <property type="project" value="UniProtKB-KW"/>
</dbReference>
<dbReference type="EC" id="3.1.1.103" evidence="3"/>
<dbReference type="EMBL" id="JAZDRP010000002">
    <property type="protein sequence ID" value="MEE2525552.1"/>
    <property type="molecule type" value="Genomic_DNA"/>
</dbReference>
<evidence type="ECO:0000256" key="1">
    <source>
        <dbReference type="SAM" id="SignalP"/>
    </source>
</evidence>
<dbReference type="Gene3D" id="3.40.710.10">
    <property type="entry name" value="DD-peptidase/beta-lactamase superfamily"/>
    <property type="match status" value="1"/>
</dbReference>
<dbReference type="Pfam" id="PF00144">
    <property type="entry name" value="Beta-lactamase"/>
    <property type="match status" value="1"/>
</dbReference>
<dbReference type="Proteomes" id="UP001354971">
    <property type="component" value="Unassembled WGS sequence"/>
</dbReference>
<name>A0ABU7LNU0_9PROT</name>
<feature type="chain" id="PRO_5046434220" evidence="1">
    <location>
        <begin position="21"/>
        <end position="409"/>
    </location>
</feature>
<dbReference type="InterPro" id="IPR001466">
    <property type="entry name" value="Beta-lactam-related"/>
</dbReference>
<protein>
    <submittedName>
        <fullName evidence="3">Serine hydrolase domain-containing protein</fullName>
        <ecNumber evidence="3">3.1.1.103</ecNumber>
    </submittedName>
</protein>
<proteinExistence type="predicted"/>
<evidence type="ECO:0000313" key="3">
    <source>
        <dbReference type="EMBL" id="MEE2525552.1"/>
    </source>
</evidence>
<dbReference type="PANTHER" id="PTHR46825:SF15">
    <property type="entry name" value="BETA-LACTAMASE-RELATED DOMAIN-CONTAINING PROTEIN"/>
    <property type="match status" value="1"/>
</dbReference>
<evidence type="ECO:0000259" key="2">
    <source>
        <dbReference type="Pfam" id="PF00144"/>
    </source>
</evidence>
<accession>A0ABU7LNU0</accession>
<dbReference type="InterPro" id="IPR012338">
    <property type="entry name" value="Beta-lactam/transpept-like"/>
</dbReference>
<dbReference type="RefSeq" id="WP_330198214.1">
    <property type="nucleotide sequence ID" value="NZ_JAZDRP010000002.1"/>
</dbReference>
<keyword evidence="1" id="KW-0732">Signal</keyword>
<dbReference type="PANTHER" id="PTHR46825">
    <property type="entry name" value="D-ALANYL-D-ALANINE-CARBOXYPEPTIDASE/ENDOPEPTIDASE AMPH"/>
    <property type="match status" value="1"/>
</dbReference>
<feature type="domain" description="Beta-lactamase-related" evidence="2">
    <location>
        <begin position="66"/>
        <end position="382"/>
    </location>
</feature>
<dbReference type="SUPFAM" id="SSF56601">
    <property type="entry name" value="beta-lactamase/transpeptidase-like"/>
    <property type="match status" value="1"/>
</dbReference>
<dbReference type="InterPro" id="IPR050491">
    <property type="entry name" value="AmpC-like"/>
</dbReference>
<keyword evidence="3" id="KW-0378">Hydrolase</keyword>
<organism evidence="3 4">
    <name type="scientific">Hyphobacterium lacteum</name>
    <dbReference type="NCBI Taxonomy" id="3116575"/>
    <lineage>
        <taxon>Bacteria</taxon>
        <taxon>Pseudomonadati</taxon>
        <taxon>Pseudomonadota</taxon>
        <taxon>Alphaproteobacteria</taxon>
        <taxon>Maricaulales</taxon>
        <taxon>Maricaulaceae</taxon>
        <taxon>Hyphobacterium</taxon>
    </lineage>
</organism>
<sequence length="409" mass="45067">MRALGVILLMLTGWTAPSAASSPALYAQITPAVIAAMEPTLVLHPPNYDTRLSYLTPFRARLEDVAARDYMAGLAVAVIDDGELVMVYTAGEEEAGSGRMITDHTLFRAASVSKGMTGTLMALLEHEGRLSLETSVPRELLPLPNGRSATVEQVLAQRTGLVPHALDRQMERGIELYDLRNRFRTQRAVCRPGACYSYQNVTYTSLETLGSQAAGLPFEQAMRAWVFERLGMTDATVGVDDLRQAASWARPHRRRERVGGLPVAGDPESAYDTTVSAAGVNVSLRDMIAYAQAHLGISGRLPREVLERVHTSQGDTPEQTRRLYRLSERISETGYGLGWRTYDWNGRQLLTHSGYLSGYGAQIYLEPATGFAYVGLWNADGDAPWWLFPTLMDLRTGDGPGDWIDQLDE</sequence>